<evidence type="ECO:0000313" key="2">
    <source>
        <dbReference type="EMBL" id="SIB16988.1"/>
    </source>
</evidence>
<feature type="compositionally biased region" description="Low complexity" evidence="1">
    <location>
        <begin position="1743"/>
        <end position="1757"/>
    </location>
</feature>
<protein>
    <submittedName>
        <fullName evidence="2">Phage-related minor tail protein-like</fullName>
    </submittedName>
</protein>
<feature type="region of interest" description="Disordered" evidence="1">
    <location>
        <begin position="1462"/>
        <end position="1487"/>
    </location>
</feature>
<organism evidence="2 3">
    <name type="scientific">Mycobacteroides abscessus subsp. abscessus</name>
    <dbReference type="NCBI Taxonomy" id="1185650"/>
    <lineage>
        <taxon>Bacteria</taxon>
        <taxon>Bacillati</taxon>
        <taxon>Actinomycetota</taxon>
        <taxon>Actinomycetes</taxon>
        <taxon>Mycobacteriales</taxon>
        <taxon>Mycobacteriaceae</taxon>
        <taxon>Mycobacteroides</taxon>
        <taxon>Mycobacteroides abscessus</taxon>
    </lineage>
</organism>
<accession>A0AB38D0N8</accession>
<feature type="compositionally biased region" description="Low complexity" evidence="1">
    <location>
        <begin position="1112"/>
        <end position="1122"/>
    </location>
</feature>
<comment type="caution">
    <text evidence="2">The sequence shown here is derived from an EMBL/GenBank/DDBJ whole genome shotgun (WGS) entry which is preliminary data.</text>
</comment>
<feature type="compositionally biased region" description="Pro residues" evidence="1">
    <location>
        <begin position="1144"/>
        <end position="1156"/>
    </location>
</feature>
<dbReference type="Proteomes" id="UP000185210">
    <property type="component" value="Unassembled WGS sequence"/>
</dbReference>
<feature type="region of interest" description="Disordered" evidence="1">
    <location>
        <begin position="1852"/>
        <end position="1871"/>
    </location>
</feature>
<feature type="compositionally biased region" description="Pro residues" evidence="1">
    <location>
        <begin position="1101"/>
        <end position="1111"/>
    </location>
</feature>
<dbReference type="RefSeq" id="WP_074337924.1">
    <property type="nucleotide sequence ID" value="NZ_FSFF01000001.1"/>
</dbReference>
<feature type="region of interest" description="Disordered" evidence="1">
    <location>
        <begin position="1101"/>
        <end position="1197"/>
    </location>
</feature>
<sequence>MAATLVGEAAIRIVPTLRGFKTEADRRLQAMKFDHIKIEFDPQLAKAEAQVQAWRQRQEHDAVTIPVRADLQTFRRDLSQVEHIFKRNSLSKALRLNVKVIGLDALPALAYAAGSAASGLDALAKSAFALPGLVGGALASVGALAVGLNGVGAAFKAYSSDSKDAASRAREIATANRSVESSYRSYGMAIRDTVREIQDLNAENRRSSLNVADAVLSVQEAADRIRAGGQRSLTELKRDQLSYLQALDHLQEVQTKAQRTAQDAADANAQGVEGADRVLDALDQIAKNTEALSASKITEVDKALGKLSPNMRATVQAIHGLSGAWQELQQGAQDSLAEGLDKQITDLGTKAIPGLSIGIRRTASGINAALKSALTSVASNSNQGFLSSIFGNTDIFWRNMARGMDPLISGIIRLTKESSDFLPRIGNAFTAVFNRFDQFTQRVSADGSLDRWIDTGLKAVGDLGNSLLNIGGIVSSVAAAFDKASGHKGGLISSLADGTKRLDEFLKSTRGQNLLAKYFDEARDFIDRLWDALKRIKGGIGDAVEAAREWSAAMLGTLGVFISSARWIEQHTHALSTLLKVYLTYRTVKPIIEGLTSTWKNYNKVVEAAARFEGTRNLPGVQSTARNLRIAKGEELPGLSSRQAREEALRFGEAVDRAGNRYDAFGRKLKDVEPKLTATATAAGNAGKSFTDAGDAAGRAGEKIGGAGKASMLTRVGALAGALFGPLALTAAVGGAIMAIDKLGESHRKAAEDADRQRSALEDLKGAIDDVTGNLNAQGVTDTAQKAQKYAIPGLGDRNLFEDARRTNQVQSDAQLLAAMLPGNDAQRSQLLGAGQERLKSVIGSSEVWRGDANLWNERGIDLDTFVAGLRGDQTAKAKVDKAYNEILESHNIFSWMPAAINTPRISAGQATGSIPHDFTSVLKSTGTIDLAAPLIGLSDIPNSLGQHSADKRQVNEASNGQGRFKPGGRGGAIFGPFGGLNDSSHIAIGQDGNGVITTDRDPNVDNTIGSTTRIRDGQYETRLTADATAQLLDVQKFKDGGLVKGIGGPRDDMNLVRVSPYEHITNADAVSYYGVKLFDDLNNKRIPRHFGGGFPFDIPQQPPTPVPLPAPDITSAMLGPSAPAPAPGPTGSPAIDIAMGRPAPLPAPPPPPAPDLAPIGPKQTLNPGGPPSIGKPTPPLDDTPVTPGPGADLSIPGADVALGGGIPAVREPYGLALGSNSQGYGGQGVKFPDWVNQVGAAFGVKPSTYPGHQEKAGLNKGIDWSGPPENLRAFAEYVKSVPGMEQVIFMDPRDGTKIGIDPGDRGVNQSIEDYYRDDWGGHTDHVHTRQSWSIPMPGGQSGLPGVYQQLPGGSGTPNLLAALKTLPDNIQPVSIAKQVGQVGLQALAGMFGLDLTYLQAAQQVGNFYLGDESKKKSDPLGSFMGALNGGSAGTDVADQAMSDYTNGIAGLSPQLQQKLSANGMSFDPSSNSSGKGATPTSGLGQSVTKEQIHARYGALIAQICAAMGVDPAMWQKPLEEQIWTESKGDPFSINPNDSDGKGGKQTVKGLFNFLPTTFDAYKVENIGSGSINDPVSQIAAAINYTTKRWGVNKDGSPNRIGKGTGFANGGWADNLAWLSTGEYRMGGDATQFYGPALFDALNSKKIPRNGFADGGFPLFIPPPPAPGGGGQTPGPLDLGQPDQSDQPGPGNTPMPSIGAAGAVPSTGGAPGPGATAPAPVPGALPTVNDALAEVGGAGAALGAGPQAGDPGAQPGASPTDQPDARATLGAAPMSQEHNNPSVSGAIKGAAGAIGSLAATAASMATNMGAPGAGGAAGQGIQAGFQIGGQAISGAVNILSSLMVGTATGGSTQSASGIPMMPQRQPQQTGVPKLVNDNRQYHVTNLDEFKRVQQTSDAQAAMPYIQKYG</sequence>
<gene>
    <name evidence="2" type="ORF">SAMEA2070301_03093</name>
</gene>
<evidence type="ECO:0000256" key="1">
    <source>
        <dbReference type="SAM" id="MobiDB-lite"/>
    </source>
</evidence>
<evidence type="ECO:0000313" key="3">
    <source>
        <dbReference type="Proteomes" id="UP000185210"/>
    </source>
</evidence>
<dbReference type="InterPro" id="IPR023346">
    <property type="entry name" value="Lysozyme-like_dom_sf"/>
</dbReference>
<reference evidence="2 3" key="1">
    <citation type="submission" date="2016-11" db="EMBL/GenBank/DDBJ databases">
        <authorList>
            <consortium name="Pathogen Informatics"/>
        </authorList>
    </citation>
    <scope>NUCLEOTIDE SEQUENCE [LARGE SCALE GENOMIC DNA]</scope>
    <source>
        <strain evidence="2 3">104</strain>
    </source>
</reference>
<feature type="region of interest" description="Disordered" evidence="1">
    <location>
        <begin position="1739"/>
        <end position="1767"/>
    </location>
</feature>
<name>A0AB38D0N8_9MYCO</name>
<dbReference type="SUPFAM" id="SSF53955">
    <property type="entry name" value="Lysozyme-like"/>
    <property type="match status" value="1"/>
</dbReference>
<feature type="compositionally biased region" description="Low complexity" evidence="1">
    <location>
        <begin position="1699"/>
        <end position="1723"/>
    </location>
</feature>
<feature type="region of interest" description="Disordered" evidence="1">
    <location>
        <begin position="1654"/>
        <end position="1723"/>
    </location>
</feature>
<proteinExistence type="predicted"/>
<dbReference type="EMBL" id="FSHM01000004">
    <property type="protein sequence ID" value="SIB16988.1"/>
    <property type="molecule type" value="Genomic_DNA"/>
</dbReference>
<dbReference type="Gene3D" id="1.10.530.10">
    <property type="match status" value="1"/>
</dbReference>